<keyword evidence="3" id="KW-1185">Reference proteome</keyword>
<evidence type="ECO:0000313" key="3">
    <source>
        <dbReference type="Proteomes" id="UP001162793"/>
    </source>
</evidence>
<dbReference type="RefSeq" id="WP_253538642.1">
    <property type="nucleotide sequence ID" value="NZ_JAMYWC010000004.1"/>
</dbReference>
<dbReference type="EMBL" id="JAMYWC010000004">
    <property type="protein sequence ID" value="MCP1173856.1"/>
    <property type="molecule type" value="Genomic_DNA"/>
</dbReference>
<reference evidence="3" key="1">
    <citation type="journal article" date="2023" name="Front. Microbiol.">
        <title>Ralstonia chuxiongensis sp. nov., Ralstonia mojiangensis sp. nov., and Ralstonia soli sp. nov., isolated from tobacco fields, are three novel species in the family Burkholderiaceae.</title>
        <authorList>
            <person name="Lu C.H."/>
            <person name="Zhang Y.Y."/>
            <person name="Jiang N."/>
            <person name="Chen W."/>
            <person name="Shao X."/>
            <person name="Zhao Z.M."/>
            <person name="Lu W.L."/>
            <person name="Hu X."/>
            <person name="Xi Y.X."/>
            <person name="Zou S.Y."/>
            <person name="Wei Q.J."/>
            <person name="Lin Z.L."/>
            <person name="Gong L."/>
            <person name="Gai X.T."/>
            <person name="Zhang L.Q."/>
            <person name="Li J.Y."/>
            <person name="Jin Y."/>
            <person name="Xia Z.Y."/>
        </authorList>
    </citation>
    <scope>NUCLEOTIDE SEQUENCE [LARGE SCALE GENOMIC DNA]</scope>
    <source>
        <strain evidence="3">21YRMH01-3</strain>
    </source>
</reference>
<evidence type="ECO:0000313" key="2">
    <source>
        <dbReference type="EMBL" id="MCP1173856.1"/>
    </source>
</evidence>
<feature type="compositionally biased region" description="Polar residues" evidence="1">
    <location>
        <begin position="1"/>
        <end position="10"/>
    </location>
</feature>
<dbReference type="Proteomes" id="UP001162793">
    <property type="component" value="Unassembled WGS sequence"/>
</dbReference>
<evidence type="ECO:0000256" key="1">
    <source>
        <dbReference type="SAM" id="MobiDB-lite"/>
    </source>
</evidence>
<organism evidence="2 3">
    <name type="scientific">Ralstonia chuxiongensis</name>
    <dbReference type="NCBI Taxonomy" id="2957504"/>
    <lineage>
        <taxon>Bacteria</taxon>
        <taxon>Pseudomonadati</taxon>
        <taxon>Pseudomonadota</taxon>
        <taxon>Betaproteobacteria</taxon>
        <taxon>Burkholderiales</taxon>
        <taxon>Burkholderiaceae</taxon>
        <taxon>Ralstonia</taxon>
    </lineage>
</organism>
<protein>
    <submittedName>
        <fullName evidence="2">Uncharacterized protein</fullName>
    </submittedName>
</protein>
<feature type="region of interest" description="Disordered" evidence="1">
    <location>
        <begin position="1"/>
        <end position="20"/>
    </location>
</feature>
<sequence>MTRSISQSADSPAGDSLTEYQKGVGAARDFLRALSARAAGIKHAATSTTDSSEHPEQPS</sequence>
<comment type="caution">
    <text evidence="2">The sequence shown here is derived from an EMBL/GenBank/DDBJ whole genome shotgun (WGS) entry which is preliminary data.</text>
</comment>
<name>A0AA41WSS8_9RALS</name>
<proteinExistence type="predicted"/>
<feature type="region of interest" description="Disordered" evidence="1">
    <location>
        <begin position="40"/>
        <end position="59"/>
    </location>
</feature>
<dbReference type="AlphaFoldDB" id="A0AA41WSS8"/>
<accession>A0AA41WSS8</accession>
<gene>
    <name evidence="2" type="ORF">NKG59_15955</name>
</gene>